<comment type="cofactor">
    <cofactor evidence="7">
        <name>heme</name>
        <dbReference type="ChEBI" id="CHEBI:30413"/>
    </cofactor>
</comment>
<dbReference type="Gene3D" id="1.10.630.10">
    <property type="entry name" value="Cytochrome P450"/>
    <property type="match status" value="1"/>
</dbReference>
<gene>
    <name evidence="9" type="ORF">Cch02nite_70650</name>
</gene>
<dbReference type="InterPro" id="IPR001128">
    <property type="entry name" value="Cyt_P450"/>
</dbReference>
<evidence type="ECO:0000256" key="5">
    <source>
        <dbReference type="ARBA" id="ARBA00023004"/>
    </source>
</evidence>
<dbReference type="PROSITE" id="PS00086">
    <property type="entry name" value="CYTOCHROME_P450"/>
    <property type="match status" value="1"/>
</dbReference>
<protein>
    <submittedName>
        <fullName evidence="9">Cytochrome P450</fullName>
    </submittedName>
</protein>
<sequence length="457" mass="50742">MTSAEVYEESAGTAPPGVAQVSLRRTLVPLARDPLGGFERIGRAADGRLARLNLGLTRPYLVTHPDHVQHVLRRPDLYRREGMMWKPLQRLEGDGIAGEGPSWQVSRHILQPMFTARNLGGLFGTMADAVTESLSVLQERAARGREVDLVDEMTAIAHRVLIRVLFSDRITFAEAERLGQAITAAFTSLGSRMLMPFVPDAVPMPGDRPFARAVRTVDELIYPRIRACRAEGSRGDDLVAVLARTVGEDGQLLDDKRVRDDVVSMFVAGTETTGLALTWLWLLLQEHPEVREQVVAEVADVVGDGPAAPQHLPGLVFTRMVLQEALRLYPVGWVVPRTLAQPDELAGTRLSAGTTVLLSPYLTHRVPQFWDEPEAFRPQRFSPDREQRRHRFAYFPFGAGVHQCLGSHFFTVEAQLIVAGMLSRFRPRVAGEVSLRPRATASLRPRQRARMVLDPAA</sequence>
<dbReference type="PRINTS" id="PR00463">
    <property type="entry name" value="EP450I"/>
</dbReference>
<keyword evidence="4 8" id="KW-0560">Oxidoreductase</keyword>
<evidence type="ECO:0000313" key="9">
    <source>
        <dbReference type="EMBL" id="GIF93621.1"/>
    </source>
</evidence>
<keyword evidence="6 8" id="KW-0503">Monooxygenase</keyword>
<evidence type="ECO:0000256" key="8">
    <source>
        <dbReference type="RuleBase" id="RU000461"/>
    </source>
</evidence>
<dbReference type="PANTHER" id="PTHR24291">
    <property type="entry name" value="CYTOCHROME P450 FAMILY 4"/>
    <property type="match status" value="1"/>
</dbReference>
<dbReference type="GO" id="GO:0016705">
    <property type="term" value="F:oxidoreductase activity, acting on paired donors, with incorporation or reduction of molecular oxygen"/>
    <property type="evidence" value="ECO:0007669"/>
    <property type="project" value="InterPro"/>
</dbReference>
<evidence type="ECO:0000256" key="7">
    <source>
        <dbReference type="PIRSR" id="PIRSR602401-1"/>
    </source>
</evidence>
<keyword evidence="3 7" id="KW-0479">Metal-binding</keyword>
<dbReference type="PRINTS" id="PR00385">
    <property type="entry name" value="P450"/>
</dbReference>
<dbReference type="InterPro" id="IPR002401">
    <property type="entry name" value="Cyt_P450_E_grp-I"/>
</dbReference>
<name>A0A8J3JYV5_9ACTN</name>
<dbReference type="Pfam" id="PF00067">
    <property type="entry name" value="p450"/>
    <property type="match status" value="1"/>
</dbReference>
<dbReference type="AlphaFoldDB" id="A0A8J3JYV5"/>
<dbReference type="RefSeq" id="WP_191837904.1">
    <property type="nucleotide sequence ID" value="NZ_BAAALB010000030.1"/>
</dbReference>
<dbReference type="EMBL" id="BONG01000068">
    <property type="protein sequence ID" value="GIF93621.1"/>
    <property type="molecule type" value="Genomic_DNA"/>
</dbReference>
<keyword evidence="10" id="KW-1185">Reference proteome</keyword>
<comment type="similarity">
    <text evidence="1 8">Belongs to the cytochrome P450 family.</text>
</comment>
<dbReference type="InterPro" id="IPR036396">
    <property type="entry name" value="Cyt_P450_sf"/>
</dbReference>
<evidence type="ECO:0000256" key="4">
    <source>
        <dbReference type="ARBA" id="ARBA00023002"/>
    </source>
</evidence>
<dbReference type="GO" id="GO:0020037">
    <property type="term" value="F:heme binding"/>
    <property type="evidence" value="ECO:0007669"/>
    <property type="project" value="InterPro"/>
</dbReference>
<evidence type="ECO:0000313" key="10">
    <source>
        <dbReference type="Proteomes" id="UP000619293"/>
    </source>
</evidence>
<keyword evidence="2 7" id="KW-0349">Heme</keyword>
<keyword evidence="5 7" id="KW-0408">Iron</keyword>
<feature type="binding site" description="axial binding residue" evidence="7">
    <location>
        <position position="404"/>
    </location>
    <ligand>
        <name>heme</name>
        <dbReference type="ChEBI" id="CHEBI:30413"/>
    </ligand>
    <ligandPart>
        <name>Fe</name>
        <dbReference type="ChEBI" id="CHEBI:18248"/>
    </ligandPart>
</feature>
<evidence type="ECO:0000256" key="6">
    <source>
        <dbReference type="ARBA" id="ARBA00023033"/>
    </source>
</evidence>
<organism evidence="9 10">
    <name type="scientific">Catellatospora chokoriensis</name>
    <dbReference type="NCBI Taxonomy" id="310353"/>
    <lineage>
        <taxon>Bacteria</taxon>
        <taxon>Bacillati</taxon>
        <taxon>Actinomycetota</taxon>
        <taxon>Actinomycetes</taxon>
        <taxon>Micromonosporales</taxon>
        <taxon>Micromonosporaceae</taxon>
        <taxon>Catellatospora</taxon>
    </lineage>
</organism>
<dbReference type="InterPro" id="IPR050196">
    <property type="entry name" value="Cytochrome_P450_Monoox"/>
</dbReference>
<accession>A0A8J3JYV5</accession>
<reference evidence="9 10" key="1">
    <citation type="submission" date="2021-01" db="EMBL/GenBank/DDBJ databases">
        <title>Whole genome shotgun sequence of Catellatospora chokoriensis NBRC 107358.</title>
        <authorList>
            <person name="Komaki H."/>
            <person name="Tamura T."/>
        </authorList>
    </citation>
    <scope>NUCLEOTIDE SEQUENCE [LARGE SCALE GENOMIC DNA]</scope>
    <source>
        <strain evidence="9 10">NBRC 107358</strain>
    </source>
</reference>
<comment type="caution">
    <text evidence="9">The sequence shown here is derived from an EMBL/GenBank/DDBJ whole genome shotgun (WGS) entry which is preliminary data.</text>
</comment>
<evidence type="ECO:0000256" key="3">
    <source>
        <dbReference type="ARBA" id="ARBA00022723"/>
    </source>
</evidence>
<dbReference type="PANTHER" id="PTHR24291:SF50">
    <property type="entry name" value="BIFUNCTIONAL ALBAFLAVENONE MONOOXYGENASE_TERPENE SYNTHASE"/>
    <property type="match status" value="1"/>
</dbReference>
<evidence type="ECO:0000256" key="1">
    <source>
        <dbReference type="ARBA" id="ARBA00010617"/>
    </source>
</evidence>
<dbReference type="GO" id="GO:0004497">
    <property type="term" value="F:monooxygenase activity"/>
    <property type="evidence" value="ECO:0007669"/>
    <property type="project" value="UniProtKB-KW"/>
</dbReference>
<dbReference type="InterPro" id="IPR017972">
    <property type="entry name" value="Cyt_P450_CS"/>
</dbReference>
<evidence type="ECO:0000256" key="2">
    <source>
        <dbReference type="ARBA" id="ARBA00022617"/>
    </source>
</evidence>
<proteinExistence type="inferred from homology"/>
<dbReference type="SUPFAM" id="SSF48264">
    <property type="entry name" value="Cytochrome P450"/>
    <property type="match status" value="1"/>
</dbReference>
<dbReference type="Proteomes" id="UP000619293">
    <property type="component" value="Unassembled WGS sequence"/>
</dbReference>
<dbReference type="GO" id="GO:0005506">
    <property type="term" value="F:iron ion binding"/>
    <property type="evidence" value="ECO:0007669"/>
    <property type="project" value="InterPro"/>
</dbReference>